<dbReference type="HOGENOM" id="CLU_1354614_0_0_1"/>
<gene>
    <name evidence="2" type="ORF">UCREL1_11741</name>
</gene>
<evidence type="ECO:0000256" key="1">
    <source>
        <dbReference type="SAM" id="MobiDB-lite"/>
    </source>
</evidence>
<dbReference type="KEGG" id="ela:UCREL1_11741"/>
<dbReference type="AlphaFoldDB" id="M7SUP4"/>
<proteinExistence type="predicted"/>
<dbReference type="EMBL" id="KB707652">
    <property type="protein sequence ID" value="EMR61331.1"/>
    <property type="molecule type" value="Genomic_DNA"/>
</dbReference>
<feature type="region of interest" description="Disordered" evidence="1">
    <location>
        <begin position="1"/>
        <end position="29"/>
    </location>
</feature>
<name>M7SUP4_EUTLA</name>
<feature type="compositionally biased region" description="Low complexity" evidence="1">
    <location>
        <begin position="1"/>
        <end position="24"/>
    </location>
</feature>
<dbReference type="Proteomes" id="UP000012174">
    <property type="component" value="Unassembled WGS sequence"/>
</dbReference>
<keyword evidence="3" id="KW-1185">Reference proteome</keyword>
<accession>M7SUP4</accession>
<reference evidence="3" key="1">
    <citation type="journal article" date="2013" name="Genome Announc.">
        <title>Draft genome sequence of the grapevine dieback fungus Eutypa lata UCR-EL1.</title>
        <authorList>
            <person name="Blanco-Ulate B."/>
            <person name="Rolshausen P.E."/>
            <person name="Cantu D."/>
        </authorList>
    </citation>
    <scope>NUCLEOTIDE SEQUENCE [LARGE SCALE GENOMIC DNA]</scope>
    <source>
        <strain evidence="3">UCR-EL1</strain>
    </source>
</reference>
<evidence type="ECO:0000313" key="2">
    <source>
        <dbReference type="EMBL" id="EMR61331.1"/>
    </source>
</evidence>
<organism evidence="2 3">
    <name type="scientific">Eutypa lata (strain UCR-EL1)</name>
    <name type="common">Grapevine dieback disease fungus</name>
    <name type="synonym">Eutypa armeniacae</name>
    <dbReference type="NCBI Taxonomy" id="1287681"/>
    <lineage>
        <taxon>Eukaryota</taxon>
        <taxon>Fungi</taxon>
        <taxon>Dikarya</taxon>
        <taxon>Ascomycota</taxon>
        <taxon>Pezizomycotina</taxon>
        <taxon>Sordariomycetes</taxon>
        <taxon>Xylariomycetidae</taxon>
        <taxon>Xylariales</taxon>
        <taxon>Diatrypaceae</taxon>
        <taxon>Eutypa</taxon>
    </lineage>
</organism>
<sequence>MTSSSTSESSRTSSLSSSSSSSDPLPTPTPTFYLQASNVALNRGRNSDRNLYRSNGLFAQLYTPRSSEYVTFAAAEAAAEAAAGSAAATFYLDGAGQLVHAENGWTLNTEPTYLSHQVYFDADPYADGYAPPACRVDEAFGTLSCGIDRQTQFSICFGGPGSTLGSNGVLYMTGDPVGQGNQCRAVTLNVVYGETAVVREVL</sequence>
<dbReference type="OrthoDB" id="4774084at2759"/>
<evidence type="ECO:0000313" key="3">
    <source>
        <dbReference type="Proteomes" id="UP000012174"/>
    </source>
</evidence>
<protein>
    <submittedName>
        <fullName evidence="2">Uncharacterized protein</fullName>
    </submittedName>
</protein>